<evidence type="ECO:0000313" key="5">
    <source>
        <dbReference type="EMBL" id="XBX82182.1"/>
    </source>
</evidence>
<keyword evidence="2" id="KW-0378">Hydrolase</keyword>
<dbReference type="PROSITE" id="PS51409">
    <property type="entry name" value="ARGINASE_2"/>
    <property type="match status" value="1"/>
</dbReference>
<dbReference type="RefSeq" id="WP_350348203.1">
    <property type="nucleotide sequence ID" value="NZ_CP158374.1"/>
</dbReference>
<dbReference type="PANTHER" id="PTHR43782">
    <property type="entry name" value="ARGINASE"/>
    <property type="match status" value="1"/>
</dbReference>
<dbReference type="GO" id="GO:0005737">
    <property type="term" value="C:cytoplasm"/>
    <property type="evidence" value="ECO:0007669"/>
    <property type="project" value="TreeGrafter"/>
</dbReference>
<sequence>MKITVLGVPSSSGAYCVGVERAPGVLRDAGLVTALAAGGDDVVDAGDLTTRLWSPDRERPFVQNLDEEVEALDELAGAAAPLLADGDRLLVLGGSCTAALGLCAAVARSGRRPRLVYVDRHFDLNTPASTTDGSLSWMGMAHALGLPGAAHELVAAAGGPGLLAPEDLVYLGVDPTGGTDWERAQVQALGIRVVPQSELSGQPAAAAAAALDALSPGAFVVHLDVDVLDFLDAPIAENLNGRNSGPSLAQLEPALRTLWRHPDCLGMSIGQLDPAHARADETAIPRLVDVLRAAVSAHGAE</sequence>
<accession>A0AAU7W8W7</accession>
<proteinExistence type="inferred from homology"/>
<comment type="similarity">
    <text evidence="4">Belongs to the arginase family.</text>
</comment>
<dbReference type="AlphaFoldDB" id="A0AAU7W8W7"/>
<dbReference type="Gene3D" id="3.40.800.10">
    <property type="entry name" value="Ureohydrolase domain"/>
    <property type="match status" value="1"/>
</dbReference>
<gene>
    <name evidence="5" type="ORF">ABIQ69_16465</name>
</gene>
<keyword evidence="3" id="KW-0464">Manganese</keyword>
<protein>
    <submittedName>
        <fullName evidence="5">Arginase family protein</fullName>
    </submittedName>
</protein>
<reference evidence="5" key="1">
    <citation type="submission" date="2024-05" db="EMBL/GenBank/DDBJ databases">
        <authorList>
            <person name="Yu L."/>
        </authorList>
    </citation>
    <scope>NUCLEOTIDE SEQUENCE</scope>
    <source>
        <strain evidence="5">G08B096</strain>
    </source>
</reference>
<dbReference type="EMBL" id="CP158374">
    <property type="protein sequence ID" value="XBX82182.1"/>
    <property type="molecule type" value="Genomic_DNA"/>
</dbReference>
<dbReference type="InterPro" id="IPR023696">
    <property type="entry name" value="Ureohydrolase_dom_sf"/>
</dbReference>
<evidence type="ECO:0000256" key="3">
    <source>
        <dbReference type="ARBA" id="ARBA00023211"/>
    </source>
</evidence>
<dbReference type="SUPFAM" id="SSF52768">
    <property type="entry name" value="Arginase/deacetylase"/>
    <property type="match status" value="1"/>
</dbReference>
<evidence type="ECO:0000256" key="4">
    <source>
        <dbReference type="PROSITE-ProRule" id="PRU00742"/>
    </source>
</evidence>
<dbReference type="PANTHER" id="PTHR43782:SF3">
    <property type="entry name" value="ARGINASE"/>
    <property type="match status" value="1"/>
</dbReference>
<dbReference type="InterPro" id="IPR006035">
    <property type="entry name" value="Ureohydrolase"/>
</dbReference>
<evidence type="ECO:0000256" key="1">
    <source>
        <dbReference type="ARBA" id="ARBA00022723"/>
    </source>
</evidence>
<keyword evidence="1" id="KW-0479">Metal-binding</keyword>
<dbReference type="Pfam" id="PF00491">
    <property type="entry name" value="Arginase"/>
    <property type="match status" value="1"/>
</dbReference>
<organism evidence="5">
    <name type="scientific">Agromyces sp. G08B096</name>
    <dbReference type="NCBI Taxonomy" id="3156399"/>
    <lineage>
        <taxon>Bacteria</taxon>
        <taxon>Bacillati</taxon>
        <taxon>Actinomycetota</taxon>
        <taxon>Actinomycetes</taxon>
        <taxon>Micrococcales</taxon>
        <taxon>Microbacteriaceae</taxon>
        <taxon>Agromyces</taxon>
    </lineage>
</organism>
<dbReference type="GO" id="GO:0004053">
    <property type="term" value="F:arginase activity"/>
    <property type="evidence" value="ECO:0007669"/>
    <property type="project" value="TreeGrafter"/>
</dbReference>
<evidence type="ECO:0000256" key="2">
    <source>
        <dbReference type="ARBA" id="ARBA00022801"/>
    </source>
</evidence>
<name>A0AAU7W8W7_9MICO</name>
<dbReference type="GO" id="GO:0030145">
    <property type="term" value="F:manganese ion binding"/>
    <property type="evidence" value="ECO:0007669"/>
    <property type="project" value="TreeGrafter"/>
</dbReference>